<comment type="similarity">
    <text evidence="1">Belongs to the sel-1 family.</text>
</comment>
<dbReference type="GO" id="GO:0005789">
    <property type="term" value="C:endoplasmic reticulum membrane"/>
    <property type="evidence" value="ECO:0007669"/>
    <property type="project" value="TreeGrafter"/>
</dbReference>
<feature type="transmembrane region" description="Helical" evidence="2">
    <location>
        <begin position="561"/>
        <end position="578"/>
    </location>
</feature>
<dbReference type="GO" id="GO:0036503">
    <property type="term" value="P:ERAD pathway"/>
    <property type="evidence" value="ECO:0007669"/>
    <property type="project" value="TreeGrafter"/>
</dbReference>
<dbReference type="Pfam" id="PF08238">
    <property type="entry name" value="Sel1"/>
    <property type="match status" value="12"/>
</dbReference>
<evidence type="ECO:0000313" key="4">
    <source>
        <dbReference type="Proteomes" id="UP000594220"/>
    </source>
</evidence>
<reference evidence="3" key="2">
    <citation type="submission" date="2025-09" db="UniProtKB">
        <authorList>
            <consortium name="Ensembl"/>
        </authorList>
    </citation>
    <scope>IDENTIFICATION</scope>
</reference>
<dbReference type="AlphaFoldDB" id="A0A7M4F0T0"/>
<organism evidence="3 4">
    <name type="scientific">Crocodylus porosus</name>
    <name type="common">Saltwater crocodile</name>
    <name type="synonym">Estuarine crocodile</name>
    <dbReference type="NCBI Taxonomy" id="8502"/>
    <lineage>
        <taxon>Eukaryota</taxon>
        <taxon>Metazoa</taxon>
        <taxon>Chordata</taxon>
        <taxon>Craniata</taxon>
        <taxon>Vertebrata</taxon>
        <taxon>Euteleostomi</taxon>
        <taxon>Archelosauria</taxon>
        <taxon>Archosauria</taxon>
        <taxon>Crocodylia</taxon>
        <taxon>Longirostres</taxon>
        <taxon>Crocodylidae</taxon>
        <taxon>Crocodylus</taxon>
    </lineage>
</organism>
<dbReference type="GO" id="GO:0016607">
    <property type="term" value="C:nuclear speck"/>
    <property type="evidence" value="ECO:0007669"/>
    <property type="project" value="Ensembl"/>
</dbReference>
<dbReference type="InterPro" id="IPR050767">
    <property type="entry name" value="Sel1_AlgK"/>
</dbReference>
<dbReference type="InterPro" id="IPR011990">
    <property type="entry name" value="TPR-like_helical_dom_sf"/>
</dbReference>
<sequence>MAEEREKNEERGHHLYKTSIKILKHSKRKKEKNEAYQLLTKAADLGNLKAMEKLAAALLFGYHIPQNITAAVALYETLAEKGSHKGQTVLGFMSSYGVGVEYNQAKALLYYTFGSLGGNLISQMILGYRYWLGINVPRNCEAALTNYKKVAKFIADKLGKYDDMPVEKMRLMERSENMSYNNVFLDWDVQQYYKFLAKRGDTQIQVIYKDEIIITLSLLLLQKAFYYFLKAAKAGNANGMAFLGKMFLEGSVAVIQSNATAFKYFTMAAEKIHRTFYNRGYFTFQNYTVAFKYFEDAAEKGLADAQLQLGIMYHSGTGVKKDYKLAFKYFYAASQNGQPIAVYYLGQMYAAGTGVFRSCQNAVELYRSVCELGSWSEKFLTAYFAYQAGDTDSSLVQYAFLAEMGYEVAQSNSAYILESEKVKILREDHKYPLALLLWKRAAAQGNAFARVKTGDYHFYGYGTKKNYATAAFYYSLAANHQNAQAMFNLAYMYEHGLGIPKDIYLARMWYAVAAKTNPDASIPVFLATLKLEVTVLLRGMKFFKIITQWKQSELDSILGPHWDLLAAAIIVILLLLLIRNRYN</sequence>
<dbReference type="PANTHER" id="PTHR11102:SF53">
    <property type="entry name" value="PROTEIN SEL-1 HOMOLOG 2"/>
    <property type="match status" value="1"/>
</dbReference>
<dbReference type="OMA" id="IAANKYH"/>
<dbReference type="GeneTree" id="ENSGT00940000161298"/>
<gene>
    <name evidence="3" type="primary">SEL1L2</name>
</gene>
<evidence type="ECO:0000313" key="3">
    <source>
        <dbReference type="Ensembl" id="ENSCPRP00005017734.1"/>
    </source>
</evidence>
<name>A0A7M4F0T0_CROPO</name>
<dbReference type="PANTHER" id="PTHR11102">
    <property type="entry name" value="SEL-1-LIKE PROTEIN"/>
    <property type="match status" value="1"/>
</dbReference>
<keyword evidence="4" id="KW-1185">Reference proteome</keyword>
<protein>
    <submittedName>
        <fullName evidence="3">SEL1L2 adaptor subunit of SYVN1 ubiquitin ligase</fullName>
    </submittedName>
</protein>
<proteinExistence type="inferred from homology"/>
<evidence type="ECO:0000256" key="2">
    <source>
        <dbReference type="SAM" id="Phobius"/>
    </source>
</evidence>
<dbReference type="Ensembl" id="ENSCPRT00005020750.1">
    <property type="protein sequence ID" value="ENSCPRP00005017734.1"/>
    <property type="gene ID" value="ENSCPRG00005012330.1"/>
</dbReference>
<keyword evidence="2" id="KW-0812">Transmembrane</keyword>
<dbReference type="SUPFAM" id="SSF81901">
    <property type="entry name" value="HCP-like"/>
    <property type="match status" value="3"/>
</dbReference>
<keyword evidence="2" id="KW-0472">Membrane</keyword>
<dbReference type="Gene3D" id="1.25.40.10">
    <property type="entry name" value="Tetratricopeptide repeat domain"/>
    <property type="match status" value="4"/>
</dbReference>
<dbReference type="GO" id="GO:0005929">
    <property type="term" value="C:cilium"/>
    <property type="evidence" value="ECO:0007669"/>
    <property type="project" value="Ensembl"/>
</dbReference>
<accession>A0A7M4F0T0</accession>
<dbReference type="SMART" id="SM00671">
    <property type="entry name" value="SEL1"/>
    <property type="match status" value="8"/>
</dbReference>
<dbReference type="InterPro" id="IPR006597">
    <property type="entry name" value="Sel1-like"/>
</dbReference>
<keyword evidence="2" id="KW-1133">Transmembrane helix</keyword>
<reference evidence="3" key="1">
    <citation type="submission" date="2025-08" db="UniProtKB">
        <authorList>
            <consortium name="Ensembl"/>
        </authorList>
    </citation>
    <scope>IDENTIFICATION</scope>
</reference>
<evidence type="ECO:0000256" key="1">
    <source>
        <dbReference type="ARBA" id="ARBA00038101"/>
    </source>
</evidence>
<dbReference type="Proteomes" id="UP000594220">
    <property type="component" value="Unplaced"/>
</dbReference>